<keyword evidence="1" id="KW-0472">Membrane</keyword>
<dbReference type="EMBL" id="DF970177">
    <property type="protein sequence ID" value="GAP65864.1"/>
    <property type="molecule type" value="Genomic_DNA"/>
</dbReference>
<dbReference type="Proteomes" id="UP000253740">
    <property type="component" value="Unassembled WGS sequence"/>
</dbReference>
<dbReference type="AlphaFoldDB" id="A0A0K8QLW7"/>
<evidence type="ECO:0000313" key="3">
    <source>
        <dbReference type="Proteomes" id="UP000253740"/>
    </source>
</evidence>
<evidence type="ECO:0000256" key="1">
    <source>
        <dbReference type="SAM" id="Phobius"/>
    </source>
</evidence>
<feature type="transmembrane region" description="Helical" evidence="1">
    <location>
        <begin position="27"/>
        <end position="50"/>
    </location>
</feature>
<proteinExistence type="predicted"/>
<keyword evidence="2" id="KW-0418">Kinase</keyword>
<dbReference type="GO" id="GO:0016301">
    <property type="term" value="F:kinase activity"/>
    <property type="evidence" value="ECO:0007669"/>
    <property type="project" value="UniProtKB-KW"/>
</dbReference>
<keyword evidence="1" id="KW-0812">Transmembrane</keyword>
<organism evidence="2">
    <name type="scientific">Mizugakiibacter sediminis</name>
    <dbReference type="NCBI Taxonomy" id="1475481"/>
    <lineage>
        <taxon>Bacteria</taxon>
        <taxon>Pseudomonadati</taxon>
        <taxon>Pseudomonadota</taxon>
        <taxon>Gammaproteobacteria</taxon>
        <taxon>Lysobacterales</taxon>
        <taxon>Rhodanobacteraceae</taxon>
        <taxon>Mizugakiibacter</taxon>
    </lineage>
</organism>
<keyword evidence="3" id="KW-1185">Reference proteome</keyword>
<evidence type="ECO:0000313" key="2">
    <source>
        <dbReference type="EMBL" id="GAP65864.1"/>
    </source>
</evidence>
<protein>
    <submittedName>
        <fullName evidence="2">3-deoxy-D-manno-octulosonic acid kinase</fullName>
    </submittedName>
</protein>
<feature type="transmembrane region" description="Helical" evidence="1">
    <location>
        <begin position="57"/>
        <end position="78"/>
    </location>
</feature>
<gene>
    <name evidence="2" type="ORF">MBSD_n1155</name>
</gene>
<reference evidence="2" key="1">
    <citation type="submission" date="2015-08" db="EMBL/GenBank/DDBJ databases">
        <title>Complete DNA Sequence of Pseudomonas syringae pv. actinidiae, the Causal Agent of Kiwifruit Canker Disease.</title>
        <authorList>
            <person name="Rikkerink E.H.A."/>
            <person name="Fineran P.C."/>
        </authorList>
    </citation>
    <scope>NUCLEOTIDE SEQUENCE</scope>
    <source>
        <strain evidence="2">SkMP5</strain>
    </source>
</reference>
<accession>A0A0K8QLW7</accession>
<keyword evidence="2" id="KW-0808">Transferase</keyword>
<keyword evidence="1" id="KW-1133">Transmembrane helix</keyword>
<sequence length="150" mass="15123">MRTGLAGAAGFAGARFAAGRDAGLAAFADVPAAACAFFGTGFFATVFFAAAFFGIGLALAALTGFFAAGLAGFFAALAGRAACFAFFAGLDATRALAALALLDAVLRVDFAISLHHCGSAAGCYSLEPWHQQPPCKPASHQGWRGLTARP</sequence>
<name>A0A0K8QLW7_9GAMM</name>